<dbReference type="Gene3D" id="3.30.70.270">
    <property type="match status" value="1"/>
</dbReference>
<proteinExistence type="predicted"/>
<dbReference type="STRING" id="157652.A0A371FK74"/>
<evidence type="ECO:0000259" key="1">
    <source>
        <dbReference type="Pfam" id="PF00078"/>
    </source>
</evidence>
<gene>
    <name evidence="2" type="primary">pol</name>
    <name evidence="2" type="ORF">CR513_40950</name>
</gene>
<protein>
    <submittedName>
        <fullName evidence="2">Retrovirus-related Pol polyprotein</fullName>
    </submittedName>
</protein>
<dbReference type="Pfam" id="PF00078">
    <property type="entry name" value="RVT_1"/>
    <property type="match status" value="1"/>
</dbReference>
<dbReference type="InterPro" id="IPR053134">
    <property type="entry name" value="RNA-dir_DNA_polymerase"/>
</dbReference>
<feature type="non-terminal residue" evidence="2">
    <location>
        <position position="1"/>
    </location>
</feature>
<dbReference type="EMBL" id="QJKJ01008767">
    <property type="protein sequence ID" value="RDX78727.1"/>
    <property type="molecule type" value="Genomic_DNA"/>
</dbReference>
<dbReference type="InterPro" id="IPR000477">
    <property type="entry name" value="RT_dom"/>
</dbReference>
<dbReference type="PANTHER" id="PTHR24559">
    <property type="entry name" value="TRANSPOSON TY3-I GAG-POL POLYPROTEIN"/>
    <property type="match status" value="1"/>
</dbReference>
<dbReference type="AlphaFoldDB" id="A0A371FK74"/>
<comment type="caution">
    <text evidence="2">The sequence shown here is derived from an EMBL/GenBank/DDBJ whole genome shotgun (WGS) entry which is preliminary data.</text>
</comment>
<dbReference type="PANTHER" id="PTHR24559:SF444">
    <property type="entry name" value="REVERSE TRANSCRIPTASE DOMAIN-CONTAINING PROTEIN"/>
    <property type="match status" value="1"/>
</dbReference>
<evidence type="ECO:0000313" key="3">
    <source>
        <dbReference type="Proteomes" id="UP000257109"/>
    </source>
</evidence>
<sequence>MLFGLCNTPSTLQMCIISIFSDLLEERMEVFMDDFTIYVESCDACMENLSWVLTRCIETNLVLNFQKCHFMLTEGIMVGHLISSRGIKVDKAKVDVITSLSNPASMRDVRSFLDESYSIHLTGTYDGISRDDLGPA</sequence>
<dbReference type="Proteomes" id="UP000257109">
    <property type="component" value="Unassembled WGS sequence"/>
</dbReference>
<reference evidence="2" key="1">
    <citation type="submission" date="2018-05" db="EMBL/GenBank/DDBJ databases">
        <title>Draft genome of Mucuna pruriens seed.</title>
        <authorList>
            <person name="Nnadi N.E."/>
            <person name="Vos R."/>
            <person name="Hasami M.H."/>
            <person name="Devisetty U.K."/>
            <person name="Aguiy J.C."/>
        </authorList>
    </citation>
    <scope>NUCLEOTIDE SEQUENCE [LARGE SCALE GENOMIC DNA]</scope>
    <source>
        <strain evidence="2">JCA_2017</strain>
    </source>
</reference>
<organism evidence="2 3">
    <name type="scientific">Mucuna pruriens</name>
    <name type="common">Velvet bean</name>
    <name type="synonym">Dolichos pruriens</name>
    <dbReference type="NCBI Taxonomy" id="157652"/>
    <lineage>
        <taxon>Eukaryota</taxon>
        <taxon>Viridiplantae</taxon>
        <taxon>Streptophyta</taxon>
        <taxon>Embryophyta</taxon>
        <taxon>Tracheophyta</taxon>
        <taxon>Spermatophyta</taxon>
        <taxon>Magnoliopsida</taxon>
        <taxon>eudicotyledons</taxon>
        <taxon>Gunneridae</taxon>
        <taxon>Pentapetalae</taxon>
        <taxon>rosids</taxon>
        <taxon>fabids</taxon>
        <taxon>Fabales</taxon>
        <taxon>Fabaceae</taxon>
        <taxon>Papilionoideae</taxon>
        <taxon>50 kb inversion clade</taxon>
        <taxon>NPAAA clade</taxon>
        <taxon>indigoferoid/millettioid clade</taxon>
        <taxon>Phaseoleae</taxon>
        <taxon>Mucuna</taxon>
    </lineage>
</organism>
<name>A0A371FK74_MUCPR</name>
<keyword evidence="3" id="KW-1185">Reference proteome</keyword>
<accession>A0A371FK74</accession>
<dbReference type="InterPro" id="IPR043502">
    <property type="entry name" value="DNA/RNA_pol_sf"/>
</dbReference>
<dbReference type="InterPro" id="IPR043128">
    <property type="entry name" value="Rev_trsase/Diguanyl_cyclase"/>
</dbReference>
<evidence type="ECO:0000313" key="2">
    <source>
        <dbReference type="EMBL" id="RDX78727.1"/>
    </source>
</evidence>
<feature type="domain" description="Reverse transcriptase" evidence="1">
    <location>
        <begin position="3"/>
        <end position="80"/>
    </location>
</feature>
<dbReference type="OrthoDB" id="1689949at2759"/>
<dbReference type="SUPFAM" id="SSF56672">
    <property type="entry name" value="DNA/RNA polymerases"/>
    <property type="match status" value="1"/>
</dbReference>